<keyword evidence="8" id="KW-0206">Cytoskeleton</keyword>
<keyword evidence="7 10" id="KW-0175">Coiled coil</keyword>
<proteinExistence type="inferred from homology"/>
<keyword evidence="14" id="KW-1185">Reference proteome</keyword>
<reference evidence="13 14" key="1">
    <citation type="journal article" date="2024" name="bioRxiv">
        <title>A reference genome for Trichogramma kaykai: A tiny desert-dwelling parasitoid wasp with competing sex-ratio distorters.</title>
        <authorList>
            <person name="Culotta J."/>
            <person name="Lindsey A.R."/>
        </authorList>
    </citation>
    <scope>NUCLEOTIDE SEQUENCE [LARGE SCALE GENOMIC DNA]</scope>
    <source>
        <strain evidence="13 14">KSX58</strain>
    </source>
</reference>
<keyword evidence="6" id="KW-0498">Mitosis</keyword>
<evidence type="ECO:0000259" key="12">
    <source>
        <dbReference type="Pfam" id="PF14932"/>
    </source>
</evidence>
<protein>
    <recommendedName>
        <fullName evidence="12">HAUS augmin-like complex subunit 3 N-terminal domain-containing protein</fullName>
    </recommendedName>
</protein>
<evidence type="ECO:0000256" key="5">
    <source>
        <dbReference type="ARBA" id="ARBA00022701"/>
    </source>
</evidence>
<dbReference type="GO" id="GO:0051301">
    <property type="term" value="P:cell division"/>
    <property type="evidence" value="ECO:0007669"/>
    <property type="project" value="UniProtKB-KW"/>
</dbReference>
<comment type="similarity">
    <text evidence="2">Belongs to the HAUS3 family.</text>
</comment>
<evidence type="ECO:0000256" key="11">
    <source>
        <dbReference type="SAM" id="MobiDB-lite"/>
    </source>
</evidence>
<evidence type="ECO:0000256" key="3">
    <source>
        <dbReference type="ARBA" id="ARBA00022490"/>
    </source>
</evidence>
<dbReference type="AlphaFoldDB" id="A0ABD2X492"/>
<dbReference type="InterPro" id="IPR026206">
    <property type="entry name" value="HAUS3"/>
</dbReference>
<keyword evidence="5" id="KW-0493">Microtubule</keyword>
<evidence type="ECO:0000256" key="7">
    <source>
        <dbReference type="ARBA" id="ARBA00023054"/>
    </source>
</evidence>
<evidence type="ECO:0000256" key="4">
    <source>
        <dbReference type="ARBA" id="ARBA00022618"/>
    </source>
</evidence>
<dbReference type="GO" id="GO:0005819">
    <property type="term" value="C:spindle"/>
    <property type="evidence" value="ECO:0007669"/>
    <property type="project" value="UniProtKB-SubCell"/>
</dbReference>
<dbReference type="PANTHER" id="PTHR19378">
    <property type="entry name" value="GOLGIN- RELATED"/>
    <property type="match status" value="1"/>
</dbReference>
<evidence type="ECO:0000313" key="14">
    <source>
        <dbReference type="Proteomes" id="UP001627154"/>
    </source>
</evidence>
<feature type="coiled-coil region" evidence="10">
    <location>
        <begin position="534"/>
        <end position="561"/>
    </location>
</feature>
<dbReference type="Pfam" id="PF14932">
    <property type="entry name" value="HAUS-augmin3"/>
    <property type="match status" value="1"/>
</dbReference>
<keyword evidence="3" id="KW-0963">Cytoplasm</keyword>
<feature type="domain" description="HAUS augmin-like complex subunit 3 N-terminal" evidence="12">
    <location>
        <begin position="32"/>
        <end position="282"/>
    </location>
</feature>
<accession>A0ABD2X492</accession>
<feature type="region of interest" description="Disordered" evidence="11">
    <location>
        <begin position="237"/>
        <end position="257"/>
    </location>
</feature>
<feature type="coiled-coil region" evidence="10">
    <location>
        <begin position="317"/>
        <end position="376"/>
    </location>
</feature>
<evidence type="ECO:0000256" key="1">
    <source>
        <dbReference type="ARBA" id="ARBA00004186"/>
    </source>
</evidence>
<dbReference type="PANTHER" id="PTHR19378:SF0">
    <property type="entry name" value="HAUS AUGMIN-LIKE COMPLEX SUBUNIT 3"/>
    <property type="match status" value="1"/>
</dbReference>
<comment type="caution">
    <text evidence="13">The sequence shown here is derived from an EMBL/GenBank/DDBJ whole genome shotgun (WGS) entry which is preliminary data.</text>
</comment>
<name>A0ABD2X492_9HYME</name>
<dbReference type="InterPro" id="IPR032733">
    <property type="entry name" value="HAUS3_N"/>
</dbReference>
<sequence>MNSLCGQKLHKKLKELVPSLPSSITPNVLDKLIEDDAVLPFLHWFYSNISIDNVLSDGCVKLKEHIKKNDTWLEGAELDLALKEATKDCPDLLKLVESEYWNSNQSELDYNVEKELYEPDIEYLQTIEESIINLKETEEQLDAEIDKEDEACKKEEIKVKLAYESCLAVIEDFNSCHQQLSKTVDLLATTYIDAVQKKGENCMWTHMPIELYIKQLETYNEYLNSYAKRQFSIPSQKDSESISSSDQHSSISNESGENEKLRELISCQNNIFLSKMNEILAKVEEESSKSLAKYTTDIYNNMNLKIPNTPVMARAEIAELTKSRDFLEENVNLLQERQLVDYAHQYAKSKVVKVLTDEAECRLQRRRNKVSKLERLSTLAKDNGHAFSTLLCMLFELQIHRINEIVQFVLDARHYLSMEYTLSSLRNESMQKMQSEYSLLVRSSKNQNAFCKSLIEMSSIDELKEDFDSAEKYYDDLKCDNSEKLKILLDVKLTEMIESSKELEDKTMKLFEREITSGPTPNFVAVPCHVQNEIDKAVKQIEQLESNVELIRNKLKNMIKETSTPNFDREKLLLWQKFLADPDSLKDRCKELEDLRDHSAF</sequence>
<evidence type="ECO:0000256" key="6">
    <source>
        <dbReference type="ARBA" id="ARBA00022776"/>
    </source>
</evidence>
<keyword evidence="9" id="KW-0131">Cell cycle</keyword>
<evidence type="ECO:0000256" key="2">
    <source>
        <dbReference type="ARBA" id="ARBA00009645"/>
    </source>
</evidence>
<comment type="subcellular location">
    <subcellularLocation>
        <location evidence="1">Cytoplasm</location>
        <location evidence="1">Cytoskeleton</location>
        <location evidence="1">Spindle</location>
    </subcellularLocation>
</comment>
<dbReference type="Proteomes" id="UP001627154">
    <property type="component" value="Unassembled WGS sequence"/>
</dbReference>
<feature type="compositionally biased region" description="Low complexity" evidence="11">
    <location>
        <begin position="237"/>
        <end position="255"/>
    </location>
</feature>
<dbReference type="EMBL" id="JBJJXI010000054">
    <property type="protein sequence ID" value="KAL3399930.1"/>
    <property type="molecule type" value="Genomic_DNA"/>
</dbReference>
<evidence type="ECO:0000256" key="8">
    <source>
        <dbReference type="ARBA" id="ARBA00023212"/>
    </source>
</evidence>
<gene>
    <name evidence="13" type="ORF">TKK_006561</name>
</gene>
<evidence type="ECO:0000256" key="10">
    <source>
        <dbReference type="SAM" id="Coils"/>
    </source>
</evidence>
<evidence type="ECO:0000313" key="13">
    <source>
        <dbReference type="EMBL" id="KAL3399930.1"/>
    </source>
</evidence>
<organism evidence="13 14">
    <name type="scientific">Trichogramma kaykai</name>
    <dbReference type="NCBI Taxonomy" id="54128"/>
    <lineage>
        <taxon>Eukaryota</taxon>
        <taxon>Metazoa</taxon>
        <taxon>Ecdysozoa</taxon>
        <taxon>Arthropoda</taxon>
        <taxon>Hexapoda</taxon>
        <taxon>Insecta</taxon>
        <taxon>Pterygota</taxon>
        <taxon>Neoptera</taxon>
        <taxon>Endopterygota</taxon>
        <taxon>Hymenoptera</taxon>
        <taxon>Apocrita</taxon>
        <taxon>Proctotrupomorpha</taxon>
        <taxon>Chalcidoidea</taxon>
        <taxon>Trichogrammatidae</taxon>
        <taxon>Trichogramma</taxon>
    </lineage>
</organism>
<dbReference type="GO" id="GO:0005874">
    <property type="term" value="C:microtubule"/>
    <property type="evidence" value="ECO:0007669"/>
    <property type="project" value="UniProtKB-KW"/>
</dbReference>
<feature type="coiled-coil region" evidence="10">
    <location>
        <begin position="124"/>
        <end position="158"/>
    </location>
</feature>
<evidence type="ECO:0000256" key="9">
    <source>
        <dbReference type="ARBA" id="ARBA00023306"/>
    </source>
</evidence>
<keyword evidence="4" id="KW-0132">Cell division</keyword>